<dbReference type="GO" id="GO:0004674">
    <property type="term" value="F:protein serine/threonine kinase activity"/>
    <property type="evidence" value="ECO:0000318"/>
    <property type="project" value="GO_Central"/>
</dbReference>
<dbReference type="GO" id="GO:0007165">
    <property type="term" value="P:signal transduction"/>
    <property type="evidence" value="ECO:0000318"/>
    <property type="project" value="GO_Central"/>
</dbReference>
<evidence type="ECO:0000256" key="2">
    <source>
        <dbReference type="ARBA" id="ARBA00022679"/>
    </source>
</evidence>
<reference evidence="8" key="2">
    <citation type="submission" date="2022-06" db="UniProtKB">
        <authorList>
            <consortium name="EnsemblMetazoa"/>
        </authorList>
    </citation>
    <scope>IDENTIFICATION</scope>
    <source>
        <strain evidence="8">PS312</strain>
    </source>
</reference>
<proteinExistence type="inferred from homology"/>
<dbReference type="GO" id="GO:0005634">
    <property type="term" value="C:nucleus"/>
    <property type="evidence" value="ECO:0000318"/>
    <property type="project" value="GO_Central"/>
</dbReference>
<feature type="compositionally biased region" description="Basic residues" evidence="7">
    <location>
        <begin position="373"/>
        <end position="385"/>
    </location>
</feature>
<keyword evidence="4" id="KW-0418">Kinase</keyword>
<dbReference type="GO" id="GO:0005737">
    <property type="term" value="C:cytoplasm"/>
    <property type="evidence" value="ECO:0000318"/>
    <property type="project" value="GO_Central"/>
</dbReference>
<evidence type="ECO:0000256" key="7">
    <source>
        <dbReference type="SAM" id="MobiDB-lite"/>
    </source>
</evidence>
<name>A0A2A6C9B4_PRIPA</name>
<feature type="region of interest" description="Disordered" evidence="7">
    <location>
        <begin position="361"/>
        <end position="412"/>
    </location>
</feature>
<evidence type="ECO:0000256" key="4">
    <source>
        <dbReference type="ARBA" id="ARBA00022777"/>
    </source>
</evidence>
<evidence type="ECO:0000313" key="8">
    <source>
        <dbReference type="EnsemblMetazoa" id="PPA34481.1"/>
    </source>
</evidence>
<accession>A0A2A6C9B4</accession>
<protein>
    <submittedName>
        <fullName evidence="8">Protein kinase domain-containing protein</fullName>
    </submittedName>
</protein>
<keyword evidence="5" id="KW-0067">ATP-binding</keyword>
<dbReference type="InterPro" id="IPR050235">
    <property type="entry name" value="CK1_Ser-Thr_kinase"/>
</dbReference>
<reference evidence="9" key="1">
    <citation type="journal article" date="2008" name="Nat. Genet.">
        <title>The Pristionchus pacificus genome provides a unique perspective on nematode lifestyle and parasitism.</title>
        <authorList>
            <person name="Dieterich C."/>
            <person name="Clifton S.W."/>
            <person name="Schuster L.N."/>
            <person name="Chinwalla A."/>
            <person name="Delehaunty K."/>
            <person name="Dinkelacker I."/>
            <person name="Fulton L."/>
            <person name="Fulton R."/>
            <person name="Godfrey J."/>
            <person name="Minx P."/>
            <person name="Mitreva M."/>
            <person name="Roeseler W."/>
            <person name="Tian H."/>
            <person name="Witte H."/>
            <person name="Yang S.P."/>
            <person name="Wilson R.K."/>
            <person name="Sommer R.J."/>
        </authorList>
    </citation>
    <scope>NUCLEOTIDE SEQUENCE [LARGE SCALE GENOMIC DNA]</scope>
    <source>
        <strain evidence="9">PS312</strain>
    </source>
</reference>
<evidence type="ECO:0000313" key="9">
    <source>
        <dbReference type="Proteomes" id="UP000005239"/>
    </source>
</evidence>
<dbReference type="PROSITE" id="PS50011">
    <property type="entry name" value="PROTEIN_KINASE_DOM"/>
    <property type="match status" value="1"/>
</dbReference>
<dbReference type="Gene3D" id="1.10.510.10">
    <property type="entry name" value="Transferase(Phosphotransferase) domain 1"/>
    <property type="match status" value="1"/>
</dbReference>
<evidence type="ECO:0000256" key="5">
    <source>
        <dbReference type="ARBA" id="ARBA00022840"/>
    </source>
</evidence>
<gene>
    <name evidence="8" type="primary">WBGene00272850</name>
</gene>
<dbReference type="Proteomes" id="UP000005239">
    <property type="component" value="Unassembled WGS sequence"/>
</dbReference>
<dbReference type="AlphaFoldDB" id="A0A2A6C9B4"/>
<dbReference type="SUPFAM" id="SSF56112">
    <property type="entry name" value="Protein kinase-like (PK-like)"/>
    <property type="match status" value="1"/>
</dbReference>
<dbReference type="OrthoDB" id="5979581at2759"/>
<dbReference type="PANTHER" id="PTHR11909">
    <property type="entry name" value="CASEIN KINASE-RELATED"/>
    <property type="match status" value="1"/>
</dbReference>
<comment type="similarity">
    <text evidence="6">Belongs to the protein kinase superfamily. CK1 Ser/Thr protein kinase family.</text>
</comment>
<evidence type="ECO:0000256" key="6">
    <source>
        <dbReference type="ARBA" id="ARBA00061588"/>
    </source>
</evidence>
<dbReference type="InterPro" id="IPR000719">
    <property type="entry name" value="Prot_kinase_dom"/>
</dbReference>
<keyword evidence="1" id="KW-0723">Serine/threonine-protein kinase</keyword>
<feature type="compositionally biased region" description="Basic and acidic residues" evidence="7">
    <location>
        <begin position="386"/>
        <end position="401"/>
    </location>
</feature>
<organism evidence="8 9">
    <name type="scientific">Pristionchus pacificus</name>
    <name type="common">Parasitic nematode worm</name>
    <dbReference type="NCBI Taxonomy" id="54126"/>
    <lineage>
        <taxon>Eukaryota</taxon>
        <taxon>Metazoa</taxon>
        <taxon>Ecdysozoa</taxon>
        <taxon>Nematoda</taxon>
        <taxon>Chromadorea</taxon>
        <taxon>Rhabditida</taxon>
        <taxon>Rhabditina</taxon>
        <taxon>Diplogasteromorpha</taxon>
        <taxon>Diplogasteroidea</taxon>
        <taxon>Neodiplogasteridae</taxon>
        <taxon>Pristionchus</taxon>
    </lineage>
</organism>
<dbReference type="Pfam" id="PF00069">
    <property type="entry name" value="Pkinase"/>
    <property type="match status" value="1"/>
</dbReference>
<accession>A0A8R1YKY4</accession>
<dbReference type="FunFam" id="3.30.200.20:FF:000358">
    <property type="entry name" value="Tau tubulin kinase 2b"/>
    <property type="match status" value="1"/>
</dbReference>
<keyword evidence="9" id="KW-1185">Reference proteome</keyword>
<dbReference type="GO" id="GO:0015630">
    <property type="term" value="C:microtubule cytoskeleton"/>
    <property type="evidence" value="ECO:0007669"/>
    <property type="project" value="UniProtKB-ARBA"/>
</dbReference>
<keyword evidence="3" id="KW-0547">Nucleotide-binding</keyword>
<dbReference type="EnsemblMetazoa" id="PPA34481.1">
    <property type="protein sequence ID" value="PPA34481.1"/>
    <property type="gene ID" value="WBGene00272850"/>
</dbReference>
<dbReference type="InterPro" id="IPR011009">
    <property type="entry name" value="Kinase-like_dom_sf"/>
</dbReference>
<evidence type="ECO:0000256" key="1">
    <source>
        <dbReference type="ARBA" id="ARBA00022527"/>
    </source>
</evidence>
<dbReference type="GO" id="GO:0005524">
    <property type="term" value="F:ATP binding"/>
    <property type="evidence" value="ECO:0007669"/>
    <property type="project" value="UniProtKB-KW"/>
</dbReference>
<dbReference type="SMART" id="SM00220">
    <property type="entry name" value="S_TKc"/>
    <property type="match status" value="1"/>
</dbReference>
<keyword evidence="2" id="KW-0808">Transferase</keyword>
<sequence>MTKYGAVSVDRLSTIMRTILRQLHKLGEDGPVALTNGLTVGGEWKVLKKLGEGGCGAVYMVENVKDLRKAALKAESNFVEGGSVLKLEYNYGNQILPYAQILTKLKGKKHVPELIHAGKKEKYQYMVMSLLGDSLCDVLKSCGKQLTISTQLRLGVHVLHGLKQIHDSGFVHRDIKPANLALGNRDGGTDPNFIYVLDFGLSRSFVVEEEGVQVLRKPRKHALFRYCRILSSDGHPIRSNDQYRGFGTTRYCSADANEKKDQGRVDDLWSMLYVMVELRGKLPWSNLHDKKELAAAKRAVDDNTLFSKCPNQLRDFAAHLRILDYWTRPDYLLLYKSLTDGMTEGGYKFSDPWDWQGKIKDGSSKGSSLKSLSLKRNKSSKGVKKSAKDKTTDLPDEHPFNDDDFATNPLGF</sequence>
<evidence type="ECO:0000256" key="3">
    <source>
        <dbReference type="ARBA" id="ARBA00022741"/>
    </source>
</evidence>